<dbReference type="AlphaFoldDB" id="X1NGJ1"/>
<sequence>DCFNMLDAQAYSLLIKYDFVYTKKTEIISSCNYIFKKLTGHEIPSGLKIDFSKLSSEICGLHNCSKDSITLNTQKNAFSNLWALFHELGHACYQGLEESHRNYGYEEFAMEEAAAYLFMLAGIQEIKKTNVSLGKDMEVYSSNNRFYFLKEYENRQEESHADGWALVDALLNFFNGNISKSYNYLSTKNELNQLNAPILDYYHNLEEEIIVDEKQLTIAKEEIVKKINNLEKQYILMLKNLQ</sequence>
<accession>X1NGJ1</accession>
<evidence type="ECO:0000313" key="2">
    <source>
        <dbReference type="EMBL" id="GAI29321.1"/>
    </source>
</evidence>
<keyword evidence="1" id="KW-0175">Coiled coil</keyword>
<reference evidence="2" key="1">
    <citation type="journal article" date="2014" name="Front. Microbiol.">
        <title>High frequency of phylogenetically diverse reductive dehalogenase-homologous genes in deep subseafloor sedimentary metagenomes.</title>
        <authorList>
            <person name="Kawai M."/>
            <person name="Futagami T."/>
            <person name="Toyoda A."/>
            <person name="Takaki Y."/>
            <person name="Nishi S."/>
            <person name="Hori S."/>
            <person name="Arai W."/>
            <person name="Tsubouchi T."/>
            <person name="Morono Y."/>
            <person name="Uchiyama I."/>
            <person name="Ito T."/>
            <person name="Fujiyama A."/>
            <person name="Inagaki F."/>
            <person name="Takami H."/>
        </authorList>
    </citation>
    <scope>NUCLEOTIDE SEQUENCE</scope>
    <source>
        <strain evidence="2">Expedition CK06-06</strain>
    </source>
</reference>
<feature type="coiled-coil region" evidence="1">
    <location>
        <begin position="202"/>
        <end position="233"/>
    </location>
</feature>
<gene>
    <name evidence="2" type="ORF">S06H3_36243</name>
</gene>
<feature type="non-terminal residue" evidence="2">
    <location>
        <position position="1"/>
    </location>
</feature>
<organism evidence="2">
    <name type="scientific">marine sediment metagenome</name>
    <dbReference type="NCBI Taxonomy" id="412755"/>
    <lineage>
        <taxon>unclassified sequences</taxon>
        <taxon>metagenomes</taxon>
        <taxon>ecological metagenomes</taxon>
    </lineage>
</organism>
<proteinExistence type="predicted"/>
<comment type="caution">
    <text evidence="2">The sequence shown here is derived from an EMBL/GenBank/DDBJ whole genome shotgun (WGS) entry which is preliminary data.</text>
</comment>
<name>X1NGJ1_9ZZZZ</name>
<evidence type="ECO:0000256" key="1">
    <source>
        <dbReference type="SAM" id="Coils"/>
    </source>
</evidence>
<protein>
    <submittedName>
        <fullName evidence="2">Uncharacterized protein</fullName>
    </submittedName>
</protein>
<dbReference type="EMBL" id="BARV01021938">
    <property type="protein sequence ID" value="GAI29321.1"/>
    <property type="molecule type" value="Genomic_DNA"/>
</dbReference>